<evidence type="ECO:0000313" key="1">
    <source>
        <dbReference type="EMBL" id="PAQ11024.1"/>
    </source>
</evidence>
<dbReference type="AlphaFoldDB" id="A0A271LSH0"/>
<organism evidence="1 2">
    <name type="scientific">Mesorhizobium temperatum</name>
    <dbReference type="NCBI Taxonomy" id="241416"/>
    <lineage>
        <taxon>Bacteria</taxon>
        <taxon>Pseudomonadati</taxon>
        <taxon>Pseudomonadota</taxon>
        <taxon>Alphaproteobacteria</taxon>
        <taxon>Hyphomicrobiales</taxon>
        <taxon>Phyllobacteriaceae</taxon>
        <taxon>Mesorhizobium</taxon>
    </lineage>
</organism>
<gene>
    <name evidence="1" type="ORF">CIT26_07005</name>
</gene>
<evidence type="ECO:0000313" key="2">
    <source>
        <dbReference type="Proteomes" id="UP000216442"/>
    </source>
</evidence>
<name>A0A271LSH0_9HYPH</name>
<dbReference type="InterPro" id="IPR029063">
    <property type="entry name" value="SAM-dependent_MTases_sf"/>
</dbReference>
<dbReference type="OrthoDB" id="9811332at2"/>
<protein>
    <recommendedName>
        <fullName evidence="3">Methyltransferase</fullName>
    </recommendedName>
</protein>
<dbReference type="Gene3D" id="3.40.50.150">
    <property type="entry name" value="Vaccinia Virus protein VP39"/>
    <property type="match status" value="1"/>
</dbReference>
<evidence type="ECO:0008006" key="3">
    <source>
        <dbReference type="Google" id="ProtNLM"/>
    </source>
</evidence>
<dbReference type="EMBL" id="NPKJ01000022">
    <property type="protein sequence ID" value="PAQ11024.1"/>
    <property type="molecule type" value="Genomic_DNA"/>
</dbReference>
<dbReference type="RefSeq" id="WP_095491880.1">
    <property type="nucleotide sequence ID" value="NZ_NPKJ01000022.1"/>
</dbReference>
<accession>A0A271LSH0</accession>
<keyword evidence="2" id="KW-1185">Reference proteome</keyword>
<dbReference type="InterPro" id="IPR008884">
    <property type="entry name" value="TylF_MeTrfase"/>
</dbReference>
<dbReference type="Pfam" id="PF05711">
    <property type="entry name" value="TylF"/>
    <property type="match status" value="1"/>
</dbReference>
<proteinExistence type="predicted"/>
<dbReference type="SUPFAM" id="SSF53335">
    <property type="entry name" value="S-adenosyl-L-methionine-dependent methyltransferases"/>
    <property type="match status" value="1"/>
</dbReference>
<comment type="caution">
    <text evidence="1">The sequence shown here is derived from an EMBL/GenBank/DDBJ whole genome shotgun (WGS) entry which is preliminary data.</text>
</comment>
<reference evidence="1 2" key="1">
    <citation type="submission" date="2017-08" db="EMBL/GenBank/DDBJ databases">
        <title>Mesorhizobium wenxinae sp. nov., a novel rhizobial species isolated from root nodules of chickpea (Cicer arietinum L.).</title>
        <authorList>
            <person name="Zhang J."/>
        </authorList>
    </citation>
    <scope>NUCLEOTIDE SEQUENCE [LARGE SCALE GENOMIC DNA]</scope>
    <source>
        <strain evidence="1 2">SDW018</strain>
    </source>
</reference>
<dbReference type="PANTHER" id="PTHR40036">
    <property type="entry name" value="MACROCIN O-METHYLTRANSFERASE"/>
    <property type="match status" value="1"/>
</dbReference>
<sequence length="257" mass="28879">MQATELPNVFLTNTFDEWIQQKPSKSQTVRFANKVLRKLGINLVLAPPVRTGWMTSVEQRMDMYHLAGAALFYNVPGDFCELGCHEGKSAVVFQRILQHYDPSRNLHLYDSFEGLPNASAEDGHANAHKGDMATTKDALMANFKRLNLRQPILHQGWFEDTLPTQLPDKIAFAHLDGDLYDSVKVSLEYVYPRLSKGAACLIDDYSDPGLFDSVDLYPGVKKACDEFFSDKPEKVALLYGGFDSTMGFGAHGYFRKL</sequence>
<dbReference type="PANTHER" id="PTHR40036:SF1">
    <property type="entry name" value="MACROCIN O-METHYLTRANSFERASE"/>
    <property type="match status" value="1"/>
</dbReference>
<dbReference type="Proteomes" id="UP000216442">
    <property type="component" value="Unassembled WGS sequence"/>
</dbReference>